<accession>A0AAW1QQK9</accession>
<keyword evidence="2" id="KW-1185">Reference proteome</keyword>
<comment type="caution">
    <text evidence="1">The sequence shown here is derived from an EMBL/GenBank/DDBJ whole genome shotgun (WGS) entry which is preliminary data.</text>
</comment>
<sequence length="91" mass="9906">MPTSWQANLWIGLHVGSRVSRMSTHPNGSLPACDSLCLAWEACVAACRMDHAGLGGQHSCCSQRASSAQALWQRDQHFLLVKGLLRDNTDS</sequence>
<dbReference type="Proteomes" id="UP001489004">
    <property type="component" value="Unassembled WGS sequence"/>
</dbReference>
<evidence type="ECO:0000313" key="2">
    <source>
        <dbReference type="Proteomes" id="UP001489004"/>
    </source>
</evidence>
<evidence type="ECO:0000313" key="1">
    <source>
        <dbReference type="EMBL" id="KAK9823717.1"/>
    </source>
</evidence>
<gene>
    <name evidence="1" type="ORF">WJX72_004860</name>
</gene>
<proteinExistence type="predicted"/>
<dbReference type="EMBL" id="JALJOR010000002">
    <property type="protein sequence ID" value="KAK9823717.1"/>
    <property type="molecule type" value="Genomic_DNA"/>
</dbReference>
<protein>
    <submittedName>
        <fullName evidence="1">Uncharacterized protein</fullName>
    </submittedName>
</protein>
<organism evidence="1 2">
    <name type="scientific">[Myrmecia] bisecta</name>
    <dbReference type="NCBI Taxonomy" id="41462"/>
    <lineage>
        <taxon>Eukaryota</taxon>
        <taxon>Viridiplantae</taxon>
        <taxon>Chlorophyta</taxon>
        <taxon>core chlorophytes</taxon>
        <taxon>Trebouxiophyceae</taxon>
        <taxon>Trebouxiales</taxon>
        <taxon>Trebouxiaceae</taxon>
        <taxon>Myrmecia</taxon>
    </lineage>
</organism>
<reference evidence="1 2" key="1">
    <citation type="journal article" date="2024" name="Nat. Commun.">
        <title>Phylogenomics reveals the evolutionary origins of lichenization in chlorophyte algae.</title>
        <authorList>
            <person name="Puginier C."/>
            <person name="Libourel C."/>
            <person name="Otte J."/>
            <person name="Skaloud P."/>
            <person name="Haon M."/>
            <person name="Grisel S."/>
            <person name="Petersen M."/>
            <person name="Berrin J.G."/>
            <person name="Delaux P.M."/>
            <person name="Dal Grande F."/>
            <person name="Keller J."/>
        </authorList>
    </citation>
    <scope>NUCLEOTIDE SEQUENCE [LARGE SCALE GENOMIC DNA]</scope>
    <source>
        <strain evidence="1 2">SAG 2043</strain>
    </source>
</reference>
<dbReference type="AlphaFoldDB" id="A0AAW1QQK9"/>
<name>A0AAW1QQK9_9CHLO</name>